<reference evidence="2 3" key="1">
    <citation type="submission" date="2012-09" db="EMBL/GenBank/DDBJ databases">
        <title>Genome Sequence of alkane-degrading Bacterium Alcanivorax sp. 19-m-6.</title>
        <authorList>
            <person name="Lai Q."/>
            <person name="Shao Z."/>
        </authorList>
    </citation>
    <scope>NUCLEOTIDE SEQUENCE [LARGE SCALE GENOMIC DNA]</scope>
    <source>
        <strain evidence="2 3">19-m-6</strain>
    </source>
</reference>
<dbReference type="STRING" id="1177154.Y5S_01279"/>
<dbReference type="EMBL" id="ARXV01000004">
    <property type="protein sequence ID" value="KGD65386.1"/>
    <property type="molecule type" value="Genomic_DNA"/>
</dbReference>
<evidence type="ECO:0000259" key="1">
    <source>
        <dbReference type="Pfam" id="PF25535"/>
    </source>
</evidence>
<proteinExistence type="predicted"/>
<comment type="caution">
    <text evidence="2">The sequence shown here is derived from an EMBL/GenBank/DDBJ whole genome shotgun (WGS) entry which is preliminary data.</text>
</comment>
<protein>
    <recommendedName>
        <fullName evidence="1">DUF7919 domain-containing protein</fullName>
    </recommendedName>
</protein>
<name>A0A095SL45_9GAMM</name>
<dbReference type="AlphaFoldDB" id="A0A095SL45"/>
<keyword evidence="3" id="KW-1185">Reference proteome</keyword>
<evidence type="ECO:0000313" key="3">
    <source>
        <dbReference type="Proteomes" id="UP000029444"/>
    </source>
</evidence>
<evidence type="ECO:0000313" key="2">
    <source>
        <dbReference type="EMBL" id="KGD65386.1"/>
    </source>
</evidence>
<dbReference type="InterPro" id="IPR057679">
    <property type="entry name" value="DUF7919"/>
</dbReference>
<dbReference type="Proteomes" id="UP000029444">
    <property type="component" value="Unassembled WGS sequence"/>
</dbReference>
<sequence>MEYGDMTLFCADLANPLAGFFNVGWLGGKTKFPEASVLDSDIEQLKSLIFLPAFRSCHFRISRGFASCPVCNDGGLVTSVIHGETRMLGDFLILLPSLKRGEYFVSPSLILHYVEFHGYKPPKMYIDSLRALNEGDAISAASIFNDAVSNNAG</sequence>
<organism evidence="2 3">
    <name type="scientific">Alcanivorax nanhaiticus</name>
    <dbReference type="NCBI Taxonomy" id="1177154"/>
    <lineage>
        <taxon>Bacteria</taxon>
        <taxon>Pseudomonadati</taxon>
        <taxon>Pseudomonadota</taxon>
        <taxon>Gammaproteobacteria</taxon>
        <taxon>Oceanospirillales</taxon>
        <taxon>Alcanivoracaceae</taxon>
        <taxon>Alcanivorax</taxon>
    </lineage>
</organism>
<dbReference type="Pfam" id="PF25535">
    <property type="entry name" value="DUF7919"/>
    <property type="match status" value="1"/>
</dbReference>
<dbReference type="eggNOG" id="ENOG503375I">
    <property type="taxonomic scope" value="Bacteria"/>
</dbReference>
<feature type="domain" description="DUF7919" evidence="1">
    <location>
        <begin position="1"/>
        <end position="129"/>
    </location>
</feature>
<accession>A0A095SL45</accession>
<gene>
    <name evidence="2" type="ORF">Y5S_01279</name>
</gene>